<dbReference type="Gene3D" id="3.40.50.2300">
    <property type="match status" value="1"/>
</dbReference>
<name>A0A1Y6CBJ3_9BACT</name>
<dbReference type="InterPro" id="IPR039420">
    <property type="entry name" value="WalR-like"/>
</dbReference>
<evidence type="ECO:0000256" key="6">
    <source>
        <dbReference type="PROSITE-ProRule" id="PRU00169"/>
    </source>
</evidence>
<evidence type="ECO:0000256" key="3">
    <source>
        <dbReference type="ARBA" id="ARBA00023015"/>
    </source>
</evidence>
<reference evidence="11" key="1">
    <citation type="submission" date="2017-04" db="EMBL/GenBank/DDBJ databases">
        <authorList>
            <person name="Varghese N."/>
            <person name="Submissions S."/>
        </authorList>
    </citation>
    <scope>NUCLEOTIDE SEQUENCE [LARGE SCALE GENOMIC DNA]</scope>
    <source>
        <strain evidence="11">RKEM611</strain>
    </source>
</reference>
<dbReference type="SUPFAM" id="SSF46894">
    <property type="entry name" value="C-terminal effector domain of the bipartite response regulators"/>
    <property type="match status" value="1"/>
</dbReference>
<dbReference type="AlphaFoldDB" id="A0A1Y6CBJ3"/>
<dbReference type="Pfam" id="PF00072">
    <property type="entry name" value="Response_reg"/>
    <property type="match status" value="1"/>
</dbReference>
<gene>
    <name evidence="10" type="ORF">SAMN06296036_11499</name>
</gene>
<dbReference type="InterPro" id="IPR001867">
    <property type="entry name" value="OmpR/PhoB-type_DNA-bd"/>
</dbReference>
<protein>
    <submittedName>
        <fullName evidence="10">DNA-binding response regulator, OmpR family, contains REC and winged-helix (WHTH) domain</fullName>
    </submittedName>
</protein>
<dbReference type="EMBL" id="FWZT01000014">
    <property type="protein sequence ID" value="SMF47014.1"/>
    <property type="molecule type" value="Genomic_DNA"/>
</dbReference>
<feature type="DNA-binding region" description="OmpR/PhoB-type" evidence="7">
    <location>
        <begin position="130"/>
        <end position="227"/>
    </location>
</feature>
<dbReference type="PROSITE" id="PS50110">
    <property type="entry name" value="RESPONSE_REGULATORY"/>
    <property type="match status" value="1"/>
</dbReference>
<keyword evidence="3" id="KW-0805">Transcription regulation</keyword>
<keyword evidence="2" id="KW-0902">Two-component regulatory system</keyword>
<dbReference type="Pfam" id="PF00486">
    <property type="entry name" value="Trans_reg_C"/>
    <property type="match status" value="1"/>
</dbReference>
<dbReference type="CDD" id="cd00156">
    <property type="entry name" value="REC"/>
    <property type="match status" value="1"/>
</dbReference>
<dbReference type="GO" id="GO:0005829">
    <property type="term" value="C:cytosol"/>
    <property type="evidence" value="ECO:0007669"/>
    <property type="project" value="TreeGrafter"/>
</dbReference>
<dbReference type="SMART" id="SM00862">
    <property type="entry name" value="Trans_reg_C"/>
    <property type="match status" value="1"/>
</dbReference>
<evidence type="ECO:0000256" key="4">
    <source>
        <dbReference type="ARBA" id="ARBA00023125"/>
    </source>
</evidence>
<accession>A0A1Y6CBJ3</accession>
<keyword evidence="4 7" id="KW-0238">DNA-binding</keyword>
<evidence type="ECO:0000256" key="1">
    <source>
        <dbReference type="ARBA" id="ARBA00022553"/>
    </source>
</evidence>
<feature type="domain" description="OmpR/PhoB-type" evidence="9">
    <location>
        <begin position="130"/>
        <end position="227"/>
    </location>
</feature>
<dbReference type="GO" id="GO:0006355">
    <property type="term" value="P:regulation of DNA-templated transcription"/>
    <property type="evidence" value="ECO:0007669"/>
    <property type="project" value="InterPro"/>
</dbReference>
<proteinExistence type="predicted"/>
<evidence type="ECO:0000313" key="11">
    <source>
        <dbReference type="Proteomes" id="UP000192907"/>
    </source>
</evidence>
<sequence>MKGNPEDTYTITLDDDVMVHQIIEKSTKIKTIGIQDPQELLDRLEELQPVGIFIDIQLGSTKTGLDVLPNVRSHWPFCPILVITGTPTEQSISKALNSGADDFVRKPLIPDEVNARLKLRMADAAQKAAKEVVEFGDIVIDSAHRTVEGPSGKRFASPIEINLLATLANTEGSIVEKDALKMRCWGQIKVTDNALHRKLHAVRQLLRDVSTNVVIETKYGVGFALKYNPPLEAAS</sequence>
<evidence type="ECO:0000259" key="8">
    <source>
        <dbReference type="PROSITE" id="PS50110"/>
    </source>
</evidence>
<dbReference type="SUPFAM" id="SSF52172">
    <property type="entry name" value="CheY-like"/>
    <property type="match status" value="1"/>
</dbReference>
<dbReference type="Proteomes" id="UP000192907">
    <property type="component" value="Unassembled WGS sequence"/>
</dbReference>
<dbReference type="PANTHER" id="PTHR48111">
    <property type="entry name" value="REGULATOR OF RPOS"/>
    <property type="match status" value="1"/>
</dbReference>
<dbReference type="InterPro" id="IPR036388">
    <property type="entry name" value="WH-like_DNA-bd_sf"/>
</dbReference>
<evidence type="ECO:0000259" key="9">
    <source>
        <dbReference type="PROSITE" id="PS51755"/>
    </source>
</evidence>
<evidence type="ECO:0000313" key="10">
    <source>
        <dbReference type="EMBL" id="SMF47014.1"/>
    </source>
</evidence>
<dbReference type="STRING" id="1513793.SAMN06296036_11499"/>
<dbReference type="PANTHER" id="PTHR48111:SF1">
    <property type="entry name" value="TWO-COMPONENT RESPONSE REGULATOR ORR33"/>
    <property type="match status" value="1"/>
</dbReference>
<feature type="domain" description="Response regulatory" evidence="8">
    <location>
        <begin position="1"/>
        <end position="121"/>
    </location>
</feature>
<dbReference type="InterPro" id="IPR016032">
    <property type="entry name" value="Sig_transdc_resp-reg_C-effctor"/>
</dbReference>
<dbReference type="InterPro" id="IPR001789">
    <property type="entry name" value="Sig_transdc_resp-reg_receiver"/>
</dbReference>
<keyword evidence="5" id="KW-0804">Transcription</keyword>
<evidence type="ECO:0000256" key="7">
    <source>
        <dbReference type="PROSITE-ProRule" id="PRU01091"/>
    </source>
</evidence>
<evidence type="ECO:0000256" key="2">
    <source>
        <dbReference type="ARBA" id="ARBA00023012"/>
    </source>
</evidence>
<keyword evidence="1 6" id="KW-0597">Phosphoprotein</keyword>
<dbReference type="GO" id="GO:0032993">
    <property type="term" value="C:protein-DNA complex"/>
    <property type="evidence" value="ECO:0007669"/>
    <property type="project" value="TreeGrafter"/>
</dbReference>
<organism evidence="10 11">
    <name type="scientific">Pseudobacteriovorax antillogorgiicola</name>
    <dbReference type="NCBI Taxonomy" id="1513793"/>
    <lineage>
        <taxon>Bacteria</taxon>
        <taxon>Pseudomonadati</taxon>
        <taxon>Bdellovibrionota</taxon>
        <taxon>Oligoflexia</taxon>
        <taxon>Oligoflexales</taxon>
        <taxon>Pseudobacteriovoracaceae</taxon>
        <taxon>Pseudobacteriovorax</taxon>
    </lineage>
</organism>
<dbReference type="RefSeq" id="WP_159455459.1">
    <property type="nucleotide sequence ID" value="NZ_FWZT01000014.1"/>
</dbReference>
<keyword evidence="11" id="KW-1185">Reference proteome</keyword>
<dbReference type="GO" id="GO:0000156">
    <property type="term" value="F:phosphorelay response regulator activity"/>
    <property type="evidence" value="ECO:0007669"/>
    <property type="project" value="TreeGrafter"/>
</dbReference>
<evidence type="ECO:0000256" key="5">
    <source>
        <dbReference type="ARBA" id="ARBA00023163"/>
    </source>
</evidence>
<dbReference type="GO" id="GO:0000976">
    <property type="term" value="F:transcription cis-regulatory region binding"/>
    <property type="evidence" value="ECO:0007669"/>
    <property type="project" value="TreeGrafter"/>
</dbReference>
<feature type="modified residue" description="4-aspartylphosphate" evidence="6">
    <location>
        <position position="55"/>
    </location>
</feature>
<dbReference type="PROSITE" id="PS51755">
    <property type="entry name" value="OMPR_PHOB"/>
    <property type="match status" value="1"/>
</dbReference>
<dbReference type="InterPro" id="IPR011006">
    <property type="entry name" value="CheY-like_superfamily"/>
</dbReference>
<dbReference type="Gene3D" id="1.10.10.10">
    <property type="entry name" value="Winged helix-like DNA-binding domain superfamily/Winged helix DNA-binding domain"/>
    <property type="match status" value="1"/>
</dbReference>
<dbReference type="SMART" id="SM00448">
    <property type="entry name" value="REC"/>
    <property type="match status" value="1"/>
</dbReference>